<feature type="binding site" evidence="16">
    <location>
        <position position="263"/>
    </location>
    <ligand>
        <name>substrate</name>
    </ligand>
</feature>
<comment type="cofactor">
    <cofactor evidence="17">
        <name>thiamine diphosphate</name>
        <dbReference type="ChEBI" id="CHEBI:58937"/>
    </cofactor>
    <text evidence="17">Binds 1 thiamine pyrophosphate per subunit. During the reaction, the substrate forms a covalent intermediate with the cofactor.</text>
</comment>
<feature type="binding site" evidence="17">
    <location>
        <position position="434"/>
    </location>
    <ligand>
        <name>thiamine diphosphate</name>
        <dbReference type="ChEBI" id="CHEBI:58937"/>
    </ligand>
</feature>
<evidence type="ECO:0000313" key="22">
    <source>
        <dbReference type="EMBL" id="BDE06121.1"/>
    </source>
</evidence>
<comment type="cofactor">
    <cofactor evidence="20">
        <name>Mg(2+)</name>
        <dbReference type="ChEBI" id="CHEBI:18420"/>
    </cofactor>
    <cofactor evidence="20">
        <name>Ca(2+)</name>
        <dbReference type="ChEBI" id="CHEBI:29108"/>
    </cofactor>
    <cofactor evidence="20">
        <name>Mn(2+)</name>
        <dbReference type="ChEBI" id="CHEBI:29035"/>
    </cofactor>
    <cofactor evidence="20">
        <name>Co(2+)</name>
        <dbReference type="ChEBI" id="CHEBI:48828"/>
    </cofactor>
    <text evidence="20">Binds 1 Mg(2+) ion per subunit. Can also utilize other divalent metal cations, such as Ca(2+), Mn(2+) and Co(2+).</text>
</comment>
<keyword evidence="23" id="KW-1185">Reference proteome</keyword>
<evidence type="ECO:0000256" key="17">
    <source>
        <dbReference type="PIRSR" id="PIRSR605478-3"/>
    </source>
</evidence>
<reference evidence="22 23" key="1">
    <citation type="journal article" date="2022" name="ISME Commun">
        <title>Vulcanimicrobium alpinus gen. nov. sp. nov., the first cultivated representative of the candidate phylum 'Eremiobacterota', is a metabolically versatile aerobic anoxygenic phototroph.</title>
        <authorList>
            <person name="Yabe S."/>
            <person name="Muto K."/>
            <person name="Abe K."/>
            <person name="Yokota A."/>
            <person name="Staudigel H."/>
            <person name="Tebo B.M."/>
        </authorList>
    </citation>
    <scope>NUCLEOTIDE SEQUENCE [LARGE SCALE GENOMIC DNA]</scope>
    <source>
        <strain evidence="22 23">WC8-2</strain>
    </source>
</reference>
<dbReference type="Gene3D" id="3.40.50.920">
    <property type="match status" value="1"/>
</dbReference>
<accession>A0AAN1XVD6</accession>
<evidence type="ECO:0000256" key="7">
    <source>
        <dbReference type="ARBA" id="ARBA00013152"/>
    </source>
</evidence>
<dbReference type="GO" id="GO:0046872">
    <property type="term" value="F:metal ion binding"/>
    <property type="evidence" value="ECO:0007669"/>
    <property type="project" value="UniProtKB-KW"/>
</dbReference>
<feature type="binding site" evidence="16">
    <location>
        <position position="354"/>
    </location>
    <ligand>
        <name>substrate</name>
    </ligand>
</feature>
<feature type="binding site" evidence="16">
    <location>
        <position position="458"/>
    </location>
    <ligand>
        <name>substrate</name>
    </ligand>
</feature>
<dbReference type="InterPro" id="IPR033247">
    <property type="entry name" value="Transketolase_fam"/>
</dbReference>
<feature type="binding site" evidence="16">
    <location>
        <position position="470"/>
    </location>
    <ligand>
        <name>substrate</name>
    </ligand>
</feature>
<feature type="binding site" evidence="16">
    <location>
        <position position="28"/>
    </location>
    <ligand>
        <name>substrate</name>
    </ligand>
</feature>
<dbReference type="GO" id="GO:0006098">
    <property type="term" value="P:pentose-phosphate shunt"/>
    <property type="evidence" value="ECO:0007669"/>
    <property type="project" value="TreeGrafter"/>
</dbReference>
<gene>
    <name evidence="22" type="ORF">WPS_13970</name>
</gene>
<evidence type="ECO:0000256" key="12">
    <source>
        <dbReference type="ARBA" id="ARBA00023052"/>
    </source>
</evidence>
<feature type="binding site" evidence="17">
    <location>
        <begin position="116"/>
        <end position="118"/>
    </location>
    <ligand>
        <name>thiamine diphosphate</name>
        <dbReference type="ChEBI" id="CHEBI:58937"/>
    </ligand>
</feature>
<dbReference type="InterPro" id="IPR005478">
    <property type="entry name" value="Transketolase_bac-like"/>
</dbReference>
<dbReference type="FunFam" id="3.40.50.970:FF:000004">
    <property type="entry name" value="Transketolase"/>
    <property type="match status" value="1"/>
</dbReference>
<evidence type="ECO:0000256" key="16">
    <source>
        <dbReference type="PIRSR" id="PIRSR605478-2"/>
    </source>
</evidence>
<feature type="binding site" evidence="16">
    <location>
        <position position="381"/>
    </location>
    <ligand>
        <name>substrate</name>
    </ligand>
</feature>
<dbReference type="InterPro" id="IPR005474">
    <property type="entry name" value="Transketolase_N"/>
</dbReference>
<feature type="binding site" evidence="16">
    <location>
        <position position="517"/>
    </location>
    <ligand>
        <name>substrate</name>
    </ligand>
</feature>
<feature type="binding site" evidence="16">
    <location>
        <position position="466"/>
    </location>
    <ligand>
        <name>substrate</name>
    </ligand>
</feature>
<evidence type="ECO:0000256" key="10">
    <source>
        <dbReference type="ARBA" id="ARBA00022837"/>
    </source>
</evidence>
<comment type="function">
    <text evidence="4 20">Catalyzes the transfer of a two-carbon ketol group from a ketose donor to an aldose acceptor, via a covalent intermediate with the cofactor thiamine pyrophosphate.</text>
</comment>
<dbReference type="AlphaFoldDB" id="A0AAN1XVD6"/>
<keyword evidence="8 20" id="KW-0808">Transferase</keyword>
<keyword evidence="9 18" id="KW-0479">Metal-binding</keyword>
<dbReference type="InterPro" id="IPR005475">
    <property type="entry name" value="Transketolase-like_Pyr-bd"/>
</dbReference>
<dbReference type="FunFam" id="3.40.50.920:FF:000003">
    <property type="entry name" value="Transketolase"/>
    <property type="match status" value="1"/>
</dbReference>
<dbReference type="InterPro" id="IPR020826">
    <property type="entry name" value="Transketolase_BS"/>
</dbReference>
<feature type="binding site" evidence="17">
    <location>
        <position position="186"/>
    </location>
    <ligand>
        <name>thiamine diphosphate</name>
        <dbReference type="ChEBI" id="CHEBI:58937"/>
    </ligand>
</feature>
<dbReference type="InterPro" id="IPR055152">
    <property type="entry name" value="Transketolase-like_C_2"/>
</dbReference>
<keyword evidence="12 17" id="KW-0786">Thiamine pyrophosphate</keyword>
<keyword evidence="11 18" id="KW-0460">Magnesium</keyword>
<dbReference type="Pfam" id="PF22613">
    <property type="entry name" value="Transketolase_C_1"/>
    <property type="match status" value="1"/>
</dbReference>
<proteinExistence type="inferred from homology"/>
<feature type="binding site" evidence="17">
    <location>
        <position position="157"/>
    </location>
    <ligand>
        <name>thiamine diphosphate</name>
        <dbReference type="ChEBI" id="CHEBI:58937"/>
    </ligand>
</feature>
<feature type="binding site" evidence="17">
    <location>
        <position position="68"/>
    </location>
    <ligand>
        <name>thiamine diphosphate</name>
        <dbReference type="ChEBI" id="CHEBI:58937"/>
    </ligand>
</feature>
<feature type="binding site" evidence="18">
    <location>
        <position position="188"/>
    </location>
    <ligand>
        <name>Mg(2+)</name>
        <dbReference type="ChEBI" id="CHEBI:18420"/>
    </ligand>
</feature>
<dbReference type="InterPro" id="IPR009014">
    <property type="entry name" value="Transketo_C/PFOR_II"/>
</dbReference>
<dbReference type="RefSeq" id="WP_317997108.1">
    <property type="nucleotide sequence ID" value="NZ_AP025523.1"/>
</dbReference>
<dbReference type="Pfam" id="PF02779">
    <property type="entry name" value="Transket_pyr"/>
    <property type="match status" value="1"/>
</dbReference>
<dbReference type="PROSITE" id="PS00801">
    <property type="entry name" value="TRANSKETOLASE_1"/>
    <property type="match status" value="1"/>
</dbReference>
<dbReference type="GO" id="GO:0004802">
    <property type="term" value="F:transketolase activity"/>
    <property type="evidence" value="ECO:0007669"/>
    <property type="project" value="UniProtKB-UniRule"/>
</dbReference>
<feature type="binding site" evidence="18">
    <location>
        <position position="186"/>
    </location>
    <ligand>
        <name>Mg(2+)</name>
        <dbReference type="ChEBI" id="CHEBI:18420"/>
    </ligand>
</feature>
<dbReference type="NCBIfam" id="TIGR00232">
    <property type="entry name" value="tktlase_bact"/>
    <property type="match status" value="1"/>
</dbReference>
<evidence type="ECO:0000256" key="5">
    <source>
        <dbReference type="ARBA" id="ARBA00007131"/>
    </source>
</evidence>
<feature type="active site" description="Proton donor" evidence="15">
    <location>
        <position position="408"/>
    </location>
</feature>
<dbReference type="GO" id="GO:0005829">
    <property type="term" value="C:cytosol"/>
    <property type="evidence" value="ECO:0007669"/>
    <property type="project" value="TreeGrafter"/>
</dbReference>
<evidence type="ECO:0000256" key="13">
    <source>
        <dbReference type="ARBA" id="ARBA00049473"/>
    </source>
</evidence>
<feature type="binding site" evidence="17">
    <location>
        <position position="263"/>
    </location>
    <ligand>
        <name>thiamine diphosphate</name>
        <dbReference type="ChEBI" id="CHEBI:58937"/>
    </ligand>
</feature>
<dbReference type="FunFam" id="3.40.50.970:FF:000045">
    <property type="entry name" value="Transketolase"/>
    <property type="match status" value="1"/>
</dbReference>
<comment type="subunit">
    <text evidence="6 20">Homodimer.</text>
</comment>
<feature type="binding site" evidence="18">
    <location>
        <position position="156"/>
    </location>
    <ligand>
        <name>Mg(2+)</name>
        <dbReference type="ChEBI" id="CHEBI:18420"/>
    </ligand>
</feature>
<dbReference type="CDD" id="cd07033">
    <property type="entry name" value="TPP_PYR_DXS_TK_like"/>
    <property type="match status" value="1"/>
</dbReference>
<evidence type="ECO:0000256" key="11">
    <source>
        <dbReference type="ARBA" id="ARBA00022842"/>
    </source>
</evidence>
<evidence type="ECO:0000313" key="23">
    <source>
        <dbReference type="Proteomes" id="UP001317532"/>
    </source>
</evidence>
<evidence type="ECO:0000259" key="21">
    <source>
        <dbReference type="SMART" id="SM00861"/>
    </source>
</evidence>
<dbReference type="PANTHER" id="PTHR43522">
    <property type="entry name" value="TRANSKETOLASE"/>
    <property type="match status" value="1"/>
</dbReference>
<feature type="site" description="Important for catalytic activity" evidence="19">
    <location>
        <position position="28"/>
    </location>
</feature>
<dbReference type="CDD" id="cd02012">
    <property type="entry name" value="TPP_TK"/>
    <property type="match status" value="1"/>
</dbReference>
<dbReference type="SUPFAM" id="SSF52518">
    <property type="entry name" value="Thiamin diphosphate-binding fold (THDP-binding)"/>
    <property type="match status" value="2"/>
</dbReference>
<comment type="cofactor">
    <cofactor evidence="1">
        <name>Ca(2+)</name>
        <dbReference type="ChEBI" id="CHEBI:29108"/>
    </cofactor>
</comment>
<evidence type="ECO:0000256" key="4">
    <source>
        <dbReference type="ARBA" id="ARBA00002931"/>
    </source>
</evidence>
<dbReference type="InterPro" id="IPR049557">
    <property type="entry name" value="Transketolase_CS"/>
</dbReference>
<evidence type="ECO:0000256" key="14">
    <source>
        <dbReference type="NCBIfam" id="TIGR00232"/>
    </source>
</evidence>
<dbReference type="SUPFAM" id="SSF52922">
    <property type="entry name" value="TK C-terminal domain-like"/>
    <property type="match status" value="1"/>
</dbReference>
<organism evidence="22 23">
    <name type="scientific">Vulcanimicrobium alpinum</name>
    <dbReference type="NCBI Taxonomy" id="3016050"/>
    <lineage>
        <taxon>Bacteria</taxon>
        <taxon>Bacillati</taxon>
        <taxon>Vulcanimicrobiota</taxon>
        <taxon>Vulcanimicrobiia</taxon>
        <taxon>Vulcanimicrobiales</taxon>
        <taxon>Vulcanimicrobiaceae</taxon>
        <taxon>Vulcanimicrobium</taxon>
    </lineage>
</organism>
<dbReference type="InterPro" id="IPR029061">
    <property type="entry name" value="THDP-binding"/>
</dbReference>
<evidence type="ECO:0000256" key="1">
    <source>
        <dbReference type="ARBA" id="ARBA00001913"/>
    </source>
</evidence>
<comment type="cofactor">
    <cofactor evidence="2">
        <name>Mn(2+)</name>
        <dbReference type="ChEBI" id="CHEBI:29035"/>
    </cofactor>
</comment>
<dbReference type="Pfam" id="PF00456">
    <property type="entry name" value="Transketolase_N"/>
    <property type="match status" value="1"/>
</dbReference>
<evidence type="ECO:0000256" key="6">
    <source>
        <dbReference type="ARBA" id="ARBA00011738"/>
    </source>
</evidence>
<dbReference type="Gene3D" id="3.40.50.970">
    <property type="match status" value="2"/>
</dbReference>
<dbReference type="EC" id="2.2.1.1" evidence="7 14"/>
<dbReference type="PROSITE" id="PS00802">
    <property type="entry name" value="TRANSKETOLASE_2"/>
    <property type="match status" value="1"/>
</dbReference>
<evidence type="ECO:0000256" key="15">
    <source>
        <dbReference type="PIRSR" id="PIRSR605478-1"/>
    </source>
</evidence>
<evidence type="ECO:0000256" key="2">
    <source>
        <dbReference type="ARBA" id="ARBA00001936"/>
    </source>
</evidence>
<comment type="cofactor">
    <cofactor evidence="18">
        <name>Mg(2+)</name>
        <dbReference type="ChEBI" id="CHEBI:18420"/>
    </cofactor>
    <text evidence="18">Binds 1 Mg(2+) ion per subunit. Can also utilize other divalent metal cations, such as Ca(2+), Mn(2+) and Co(2+).</text>
</comment>
<keyword evidence="10 20" id="KW-0106">Calcium</keyword>
<evidence type="ECO:0000256" key="18">
    <source>
        <dbReference type="PIRSR" id="PIRSR605478-4"/>
    </source>
</evidence>
<protein>
    <recommendedName>
        <fullName evidence="7 14">Transketolase</fullName>
        <ecNumber evidence="7 14">2.2.1.1</ecNumber>
    </recommendedName>
</protein>
<comment type="catalytic activity">
    <reaction evidence="13 20">
        <text>D-sedoheptulose 7-phosphate + D-glyceraldehyde 3-phosphate = aldehydo-D-ribose 5-phosphate + D-xylulose 5-phosphate</text>
        <dbReference type="Rhea" id="RHEA:10508"/>
        <dbReference type="ChEBI" id="CHEBI:57483"/>
        <dbReference type="ChEBI" id="CHEBI:57737"/>
        <dbReference type="ChEBI" id="CHEBI:58273"/>
        <dbReference type="ChEBI" id="CHEBI:59776"/>
        <dbReference type="EC" id="2.2.1.1"/>
    </reaction>
</comment>
<comment type="cofactor">
    <cofactor evidence="3">
        <name>Co(2+)</name>
        <dbReference type="ChEBI" id="CHEBI:48828"/>
    </cofactor>
</comment>
<feature type="domain" description="Transketolase-like pyrimidine-binding" evidence="21">
    <location>
        <begin position="351"/>
        <end position="522"/>
    </location>
</feature>
<evidence type="ECO:0000256" key="20">
    <source>
        <dbReference type="RuleBase" id="RU004996"/>
    </source>
</evidence>
<dbReference type="KEGG" id="vab:WPS_13970"/>
<dbReference type="SMART" id="SM00861">
    <property type="entry name" value="Transket_pyr"/>
    <property type="match status" value="1"/>
</dbReference>
<feature type="site" description="Important for catalytic activity" evidence="19">
    <location>
        <position position="263"/>
    </location>
</feature>
<dbReference type="Proteomes" id="UP001317532">
    <property type="component" value="Chromosome"/>
</dbReference>
<comment type="similarity">
    <text evidence="5 20">Belongs to the transketolase family.</text>
</comment>
<dbReference type="PANTHER" id="PTHR43522:SF2">
    <property type="entry name" value="TRANSKETOLASE 1-RELATED"/>
    <property type="match status" value="1"/>
</dbReference>
<evidence type="ECO:0000256" key="8">
    <source>
        <dbReference type="ARBA" id="ARBA00022679"/>
    </source>
</evidence>
<dbReference type="EMBL" id="AP025523">
    <property type="protein sequence ID" value="BDE06121.1"/>
    <property type="molecule type" value="Genomic_DNA"/>
</dbReference>
<evidence type="ECO:0000256" key="9">
    <source>
        <dbReference type="ARBA" id="ARBA00022723"/>
    </source>
</evidence>
<sequence length="660" mass="70521">MNSAADEQRINAIRFLAVDAVQKANSGHPGLPLGAAAAAYTLWTRHLRFNAADPKWFDRDRFVLSAGHGSALLYALLHLTGFDLTLDDLKAFRQLGSRTPGHPEYHHTAGVEVTTGPLGQGFANAVGLAIAEAHLAAVYNGDETIVDHDTYVLAGDGDLMEGVASEAASLAGHLQLGKLIVLYDDNKVSLAGATSLTFTEDVRERFEAYGWHTIEVGPGEANDVETIDRAIALAKSQADAPTLIAIRSTIGYGSPEAGTFKTHGEPLGKNMEATRKALHWDSPPFEIPAEAAAFFKDAGAKGAALQDAWNARYARWKATHAELAAQFERARDGTLPSTLPWPAFTAENGSVATREAGGTVMNAIAAALPELVGGSADLDPSTKTYLKDQGDFQPGSYAGRNIHYGVREHAMAAASNGIALHGGLLPFSATFFNFLDYMKPSLRLAALNQIREIFVFTHDSVFLGEDGPTHQPIEQLAMLRATPNVVDIRPADALETLEAWKLAIQPHAGPTAIVLTRQKVPFLGERRADVARGAYILVEPPDEPDVILIGTGSEVSLAVEAAKLLEAGGTKTRVVSMPSWRLFDAQDEAYRHRILPPHVRARMSIEAAATIGWSKYVGERGIAYGLDHFGTSAPGAAIAADYGFTPRHVADVAAGLLANV</sequence>
<name>A0AAN1XVD6_UNVUL</name>
<evidence type="ECO:0000256" key="3">
    <source>
        <dbReference type="ARBA" id="ARBA00001941"/>
    </source>
</evidence>
<evidence type="ECO:0000256" key="19">
    <source>
        <dbReference type="PIRSR" id="PIRSR605478-5"/>
    </source>
</evidence>